<organism evidence="1 2">
    <name type="scientific">Pleurotus eryngii</name>
    <name type="common">Boletus of the steppes</name>
    <dbReference type="NCBI Taxonomy" id="5323"/>
    <lineage>
        <taxon>Eukaryota</taxon>
        <taxon>Fungi</taxon>
        <taxon>Dikarya</taxon>
        <taxon>Basidiomycota</taxon>
        <taxon>Agaricomycotina</taxon>
        <taxon>Agaricomycetes</taxon>
        <taxon>Agaricomycetidae</taxon>
        <taxon>Agaricales</taxon>
        <taxon>Pleurotineae</taxon>
        <taxon>Pleurotaceae</taxon>
        <taxon>Pleurotus</taxon>
    </lineage>
</organism>
<proteinExistence type="predicted"/>
<gene>
    <name evidence="1" type="ORF">BDN71DRAFT_1441220</name>
</gene>
<dbReference type="EMBL" id="MU154529">
    <property type="protein sequence ID" value="KAF9500115.1"/>
    <property type="molecule type" value="Genomic_DNA"/>
</dbReference>
<comment type="caution">
    <text evidence="1">The sequence shown here is derived from an EMBL/GenBank/DDBJ whole genome shotgun (WGS) entry which is preliminary data.</text>
</comment>
<keyword evidence="2" id="KW-1185">Reference proteome</keyword>
<evidence type="ECO:0000313" key="1">
    <source>
        <dbReference type="EMBL" id="KAF9500115.1"/>
    </source>
</evidence>
<dbReference type="Proteomes" id="UP000807025">
    <property type="component" value="Unassembled WGS sequence"/>
</dbReference>
<accession>A0A9P6A8D8</accession>
<reference evidence="1" key="1">
    <citation type="submission" date="2020-11" db="EMBL/GenBank/DDBJ databases">
        <authorList>
            <consortium name="DOE Joint Genome Institute"/>
            <person name="Ahrendt S."/>
            <person name="Riley R."/>
            <person name="Andreopoulos W."/>
            <person name="Labutti K."/>
            <person name="Pangilinan J."/>
            <person name="Ruiz-Duenas F.J."/>
            <person name="Barrasa J.M."/>
            <person name="Sanchez-Garcia M."/>
            <person name="Camarero S."/>
            <person name="Miyauchi S."/>
            <person name="Serrano A."/>
            <person name="Linde D."/>
            <person name="Babiker R."/>
            <person name="Drula E."/>
            <person name="Ayuso-Fernandez I."/>
            <person name="Pacheco R."/>
            <person name="Padilla G."/>
            <person name="Ferreira P."/>
            <person name="Barriuso J."/>
            <person name="Kellner H."/>
            <person name="Castanera R."/>
            <person name="Alfaro M."/>
            <person name="Ramirez L."/>
            <person name="Pisabarro A.G."/>
            <person name="Kuo A."/>
            <person name="Tritt A."/>
            <person name="Lipzen A."/>
            <person name="He G."/>
            <person name="Yan M."/>
            <person name="Ng V."/>
            <person name="Cullen D."/>
            <person name="Martin F."/>
            <person name="Rosso M.-N."/>
            <person name="Henrissat B."/>
            <person name="Hibbett D."/>
            <person name="Martinez A.T."/>
            <person name="Grigoriev I.V."/>
        </authorList>
    </citation>
    <scope>NUCLEOTIDE SEQUENCE</scope>
    <source>
        <strain evidence="1">ATCC 90797</strain>
    </source>
</reference>
<name>A0A9P6A8D8_PLEER</name>
<dbReference type="AlphaFoldDB" id="A0A9P6A8D8"/>
<protein>
    <submittedName>
        <fullName evidence="1">Uncharacterized protein</fullName>
    </submittedName>
</protein>
<sequence length="69" mass="7914">MESNAAEPEQRRDGLAHCLLLSHRRLKQLYFWANMLQLFGLSNGRLVWAYLTTALMSSVFEVVKFANVA</sequence>
<evidence type="ECO:0000313" key="2">
    <source>
        <dbReference type="Proteomes" id="UP000807025"/>
    </source>
</evidence>